<accession>A0AA43TV84</accession>
<comment type="caution">
    <text evidence="1">The sequence shown here is derived from an EMBL/GenBank/DDBJ whole genome shotgun (WGS) entry which is preliminary data.</text>
</comment>
<dbReference type="Proteomes" id="UP001161017">
    <property type="component" value="Unassembled WGS sequence"/>
</dbReference>
<name>A0AA43TV84_9LECA</name>
<reference evidence="1" key="1">
    <citation type="journal article" date="2023" name="Genome Biol. Evol.">
        <title>First Whole Genome Sequence and Flow Cytometry Genome Size Data for the Lichen-Forming Fungus Ramalina farinacea (Ascomycota).</title>
        <authorList>
            <person name="Llewellyn T."/>
            <person name="Mian S."/>
            <person name="Hill R."/>
            <person name="Leitch I.J."/>
            <person name="Gaya E."/>
        </authorList>
    </citation>
    <scope>NUCLEOTIDE SEQUENCE</scope>
    <source>
        <strain evidence="1">LIQ254RAFAR</strain>
    </source>
</reference>
<dbReference type="AlphaFoldDB" id="A0AA43TV84"/>
<sequence>MGSGTNGNGVIDISKPDVISSSASIRPVTNTTATSAFNVTRGDFVYSPPDDPTTLVRFYDFNPRPSIKFQYLSVLPYDIRDAAIRDAADYNLEPDDPVHEQTFTFTKKYGDQTVGFDMVGLKEGFNQRGIYYDDMRGLMVRAIQAYQQWIGVGHDLPQAEIYFETQGGEVLAGTGSLFVDGRPFASA</sequence>
<protein>
    <submittedName>
        <fullName evidence="1">Uncharacterized protein</fullName>
    </submittedName>
</protein>
<organism evidence="1 2">
    <name type="scientific">Ramalina farinacea</name>
    <dbReference type="NCBI Taxonomy" id="258253"/>
    <lineage>
        <taxon>Eukaryota</taxon>
        <taxon>Fungi</taxon>
        <taxon>Dikarya</taxon>
        <taxon>Ascomycota</taxon>
        <taxon>Pezizomycotina</taxon>
        <taxon>Lecanoromycetes</taxon>
        <taxon>OSLEUM clade</taxon>
        <taxon>Lecanoromycetidae</taxon>
        <taxon>Lecanorales</taxon>
        <taxon>Lecanorineae</taxon>
        <taxon>Ramalinaceae</taxon>
        <taxon>Ramalina</taxon>
    </lineage>
</organism>
<gene>
    <name evidence="1" type="ORF">OHK93_004639</name>
</gene>
<keyword evidence="2" id="KW-1185">Reference proteome</keyword>
<evidence type="ECO:0000313" key="1">
    <source>
        <dbReference type="EMBL" id="MDI1492856.1"/>
    </source>
</evidence>
<proteinExistence type="predicted"/>
<dbReference type="EMBL" id="JAPUFD010000021">
    <property type="protein sequence ID" value="MDI1492856.1"/>
    <property type="molecule type" value="Genomic_DNA"/>
</dbReference>
<evidence type="ECO:0000313" key="2">
    <source>
        <dbReference type="Proteomes" id="UP001161017"/>
    </source>
</evidence>